<keyword evidence="2" id="KW-1185">Reference proteome</keyword>
<dbReference type="InterPro" id="IPR052767">
    <property type="entry name" value="Bact_com_dev_regulator"/>
</dbReference>
<organism evidence="1 2">
    <name type="scientific">Lactococcus nasutitermitis</name>
    <dbReference type="NCBI Taxonomy" id="1652957"/>
    <lineage>
        <taxon>Bacteria</taxon>
        <taxon>Bacillati</taxon>
        <taxon>Bacillota</taxon>
        <taxon>Bacilli</taxon>
        <taxon>Lactobacillales</taxon>
        <taxon>Streptococcaceae</taxon>
        <taxon>Lactococcus</taxon>
    </lineage>
</organism>
<name>A0ABV9JI70_9LACT</name>
<dbReference type="PANTHER" id="PTHR38448:SF1">
    <property type="entry name" value="YLBF FAMILY REGULATOR"/>
    <property type="match status" value="1"/>
</dbReference>
<dbReference type="Gene3D" id="1.20.1500.10">
    <property type="entry name" value="YheA/YmcA-like"/>
    <property type="match status" value="1"/>
</dbReference>
<gene>
    <name evidence="1" type="ORF">ACFO26_09645</name>
</gene>
<dbReference type="Proteomes" id="UP001595987">
    <property type="component" value="Unassembled WGS sequence"/>
</dbReference>
<dbReference type="SUPFAM" id="SSF158622">
    <property type="entry name" value="YheA/YmcA-like"/>
    <property type="match status" value="1"/>
</dbReference>
<sequence>MSYDDVVESLIAQLLSLDYVQKFQQSEGHLRAEAELFEKQSRMKELQKEAVLYRQIGKMEAFKASSHEAQKIEKELKNNALVEDYFLKMQDVNDLLQYVTGEIESRVNILLENDEN</sequence>
<comment type="caution">
    <text evidence="1">The sequence shown here is derived from an EMBL/GenBank/DDBJ whole genome shotgun (WGS) entry which is preliminary data.</text>
</comment>
<accession>A0ABV9JI70</accession>
<dbReference type="InterPro" id="IPR016783">
    <property type="entry name" value="Biofilm_formation_YmcA"/>
</dbReference>
<proteinExistence type="predicted"/>
<dbReference type="EMBL" id="JBHSGD010000008">
    <property type="protein sequence ID" value="MFC4653165.1"/>
    <property type="molecule type" value="Genomic_DNA"/>
</dbReference>
<dbReference type="PIRSF" id="PIRSF021287">
    <property type="entry name" value="Biofilm_formation_YmcA"/>
    <property type="match status" value="1"/>
</dbReference>
<dbReference type="InterPro" id="IPR023378">
    <property type="entry name" value="YheA/YmcA-like_dom_sf"/>
</dbReference>
<dbReference type="PANTHER" id="PTHR38448">
    <property type="entry name" value="REGULATORY PROTEIN YLBF-RELATED"/>
    <property type="match status" value="1"/>
</dbReference>
<dbReference type="RefSeq" id="WP_213536339.1">
    <property type="nucleotide sequence ID" value="NZ_BOVQ01000006.1"/>
</dbReference>
<evidence type="ECO:0000313" key="2">
    <source>
        <dbReference type="Proteomes" id="UP001595987"/>
    </source>
</evidence>
<dbReference type="InterPro" id="IPR010368">
    <property type="entry name" value="Com_YlbF"/>
</dbReference>
<evidence type="ECO:0000313" key="1">
    <source>
        <dbReference type="EMBL" id="MFC4653165.1"/>
    </source>
</evidence>
<reference evidence="2" key="1">
    <citation type="journal article" date="2019" name="Int. J. Syst. Evol. Microbiol.">
        <title>The Global Catalogue of Microorganisms (GCM) 10K type strain sequencing project: providing services to taxonomists for standard genome sequencing and annotation.</title>
        <authorList>
            <consortium name="The Broad Institute Genomics Platform"/>
            <consortium name="The Broad Institute Genome Sequencing Center for Infectious Disease"/>
            <person name="Wu L."/>
            <person name="Ma J."/>
        </authorList>
    </citation>
    <scope>NUCLEOTIDE SEQUENCE [LARGE SCALE GENOMIC DNA]</scope>
    <source>
        <strain evidence="2">CCUG 63287</strain>
    </source>
</reference>
<dbReference type="Pfam" id="PF06133">
    <property type="entry name" value="Com_YlbF"/>
    <property type="match status" value="1"/>
</dbReference>
<protein>
    <submittedName>
        <fullName evidence="1">YlbF family regulator</fullName>
    </submittedName>
</protein>